<name>C3ZK23_BRAFL</name>
<keyword evidence="9" id="KW-1185">Reference proteome</keyword>
<dbReference type="OrthoDB" id="1711136at2759"/>
<evidence type="ECO:0000256" key="3">
    <source>
        <dbReference type="ARBA" id="ARBA00022833"/>
    </source>
</evidence>
<evidence type="ECO:0000313" key="9">
    <source>
        <dbReference type="Proteomes" id="UP000001554"/>
    </source>
</evidence>
<dbReference type="KEGG" id="bfo:118430715"/>
<keyword evidence="6" id="KW-0812">Transmembrane</keyword>
<feature type="transmembrane region" description="Helical" evidence="6">
    <location>
        <begin position="179"/>
        <end position="201"/>
    </location>
</feature>
<keyword evidence="3" id="KW-0862">Zinc</keyword>
<dbReference type="InterPro" id="IPR051652">
    <property type="entry name" value="MDM2_MDM4_MUL1"/>
</dbReference>
<dbReference type="RefSeq" id="XP_035697613.1">
    <property type="nucleotide sequence ID" value="XM_035841720.1"/>
</dbReference>
<keyword evidence="6" id="KW-1133">Transmembrane helix</keyword>
<evidence type="ECO:0000256" key="4">
    <source>
        <dbReference type="PROSITE-ProRule" id="PRU00175"/>
    </source>
</evidence>
<feature type="domain" description="RING-type" evidence="7">
    <location>
        <begin position="260"/>
        <end position="303"/>
    </location>
</feature>
<dbReference type="InterPro" id="IPR013083">
    <property type="entry name" value="Znf_RING/FYVE/PHD"/>
</dbReference>
<feature type="region of interest" description="Disordered" evidence="5">
    <location>
        <begin position="141"/>
        <end position="160"/>
    </location>
</feature>
<dbReference type="AlphaFoldDB" id="C3ZK23"/>
<dbReference type="GO" id="GO:0008270">
    <property type="term" value="F:zinc ion binding"/>
    <property type="evidence" value="ECO:0007669"/>
    <property type="project" value="UniProtKB-KW"/>
</dbReference>
<keyword evidence="2 4" id="KW-0863">Zinc-finger</keyword>
<dbReference type="PANTHER" id="PTHR12183">
    <property type="entry name" value="MITOCHONDRIAL UBIQUITIN LIGASE ACTIVATOR OF NFKB 1"/>
    <property type="match status" value="1"/>
</dbReference>
<dbReference type="Pfam" id="PF13920">
    <property type="entry name" value="zf-C3HC4_3"/>
    <property type="match status" value="1"/>
</dbReference>
<dbReference type="OMA" id="CVRIVLA"/>
<accession>C3ZK23</accession>
<evidence type="ECO:0000313" key="8">
    <source>
        <dbReference type="EMBL" id="EEN47121.1"/>
    </source>
</evidence>
<gene>
    <name evidence="10" type="primary">LOC118430715</name>
    <name evidence="8" type="ORF">BRAFLDRAFT_108719</name>
</gene>
<dbReference type="PROSITE" id="PS50089">
    <property type="entry name" value="ZF_RING_2"/>
    <property type="match status" value="1"/>
</dbReference>
<dbReference type="InParanoid" id="C3ZK23"/>
<dbReference type="GeneID" id="118430715"/>
<dbReference type="GO" id="GO:0061630">
    <property type="term" value="F:ubiquitin protein ligase activity"/>
    <property type="evidence" value="ECO:0000318"/>
    <property type="project" value="GO_Central"/>
</dbReference>
<reference evidence="10" key="3">
    <citation type="submission" date="2025-04" db="UniProtKB">
        <authorList>
            <consortium name="RefSeq"/>
        </authorList>
    </citation>
    <scope>IDENTIFICATION</scope>
    <source>
        <strain evidence="10">S238N-H82</strain>
        <tissue evidence="10">Testes</tissue>
    </source>
</reference>
<evidence type="ECO:0000313" key="10">
    <source>
        <dbReference type="RefSeq" id="XP_035697613.1"/>
    </source>
</evidence>
<feature type="compositionally biased region" description="Acidic residues" evidence="5">
    <location>
        <begin position="146"/>
        <end position="159"/>
    </location>
</feature>
<dbReference type="SUPFAM" id="SSF57850">
    <property type="entry name" value="RING/U-box"/>
    <property type="match status" value="1"/>
</dbReference>
<dbReference type="InterPro" id="IPR001841">
    <property type="entry name" value="Znf_RING"/>
</dbReference>
<protein>
    <submittedName>
        <fullName evidence="10">Uncharacterized protein LOC118430715</fullName>
    </submittedName>
</protein>
<evidence type="ECO:0000256" key="1">
    <source>
        <dbReference type="ARBA" id="ARBA00022723"/>
    </source>
</evidence>
<dbReference type="Gene3D" id="3.30.40.10">
    <property type="entry name" value="Zinc/RING finger domain, C3HC4 (zinc finger)"/>
    <property type="match status" value="1"/>
</dbReference>
<reference evidence="9" key="2">
    <citation type="journal article" date="2020" name="Nat. Ecol. Evol.">
        <title>Deeply conserved synteny resolves early events in vertebrate evolution.</title>
        <authorList>
            <person name="Simakov O."/>
            <person name="Marletaz F."/>
            <person name="Yue J.X."/>
            <person name="O'Connell B."/>
            <person name="Jenkins J."/>
            <person name="Brandt A."/>
            <person name="Calef R."/>
            <person name="Tung C.H."/>
            <person name="Huang T.K."/>
            <person name="Schmutz J."/>
            <person name="Satoh N."/>
            <person name="Yu J.K."/>
            <person name="Putnam N.H."/>
            <person name="Green R.E."/>
            <person name="Rokhsar D.S."/>
        </authorList>
    </citation>
    <scope>NUCLEOTIDE SEQUENCE [LARGE SCALE GENOMIC DNA]</scope>
    <source>
        <strain evidence="9">S238N-H82</strain>
    </source>
</reference>
<reference evidence="8" key="1">
    <citation type="journal article" date="2008" name="Nature">
        <title>The amphioxus genome and the evolution of the chordate karyotype.</title>
        <authorList>
            <consortium name="US DOE Joint Genome Institute (JGI-PGF)"/>
            <person name="Putnam N.H."/>
            <person name="Butts T."/>
            <person name="Ferrier D.E.K."/>
            <person name="Furlong R.F."/>
            <person name="Hellsten U."/>
            <person name="Kawashima T."/>
            <person name="Robinson-Rechavi M."/>
            <person name="Shoguchi E."/>
            <person name="Terry A."/>
            <person name="Yu J.-K."/>
            <person name="Benito-Gutierrez E.L."/>
            <person name="Dubchak I."/>
            <person name="Garcia-Fernandez J."/>
            <person name="Gibson-Brown J.J."/>
            <person name="Grigoriev I.V."/>
            <person name="Horton A.C."/>
            <person name="de Jong P.J."/>
            <person name="Jurka J."/>
            <person name="Kapitonov V.V."/>
            <person name="Kohara Y."/>
            <person name="Kuroki Y."/>
            <person name="Lindquist E."/>
            <person name="Lucas S."/>
            <person name="Osoegawa K."/>
            <person name="Pennacchio L.A."/>
            <person name="Salamov A.A."/>
            <person name="Satou Y."/>
            <person name="Sauka-Spengler T."/>
            <person name="Schmutz J."/>
            <person name="Shin-I T."/>
            <person name="Toyoda A."/>
            <person name="Bronner-Fraser M."/>
            <person name="Fujiyama A."/>
            <person name="Holland L.Z."/>
            <person name="Holland P.W.H."/>
            <person name="Satoh N."/>
            <person name="Rokhsar D.S."/>
        </authorList>
    </citation>
    <scope>NUCLEOTIDE SEQUENCE [LARGE SCALE GENOMIC DNA]</scope>
    <source>
        <strain evidence="8">S238N-H82</strain>
        <tissue evidence="8">Testes</tissue>
    </source>
</reference>
<feature type="transmembrane region" description="Helical" evidence="6">
    <location>
        <begin position="12"/>
        <end position="28"/>
    </location>
</feature>
<sequence length="313" mass="35246">MPRHRLGHIATALGKAGVFVGILTYSAVQLCAQILPLSALQSYLHATDASLVSLLLRLGQNTVTLCACVSASVCVRIVLAVCFGVTRFLVDVLATVWFFFAAAKESLLSGVLRRFRRNAAFFNSYLENCVYFRRFVTRPGPTRDDTDSEEDTSGSEDEMLFGSDAPVLSERRPFRGRTFLMLFFGVPMVMMWALLLILPSIRTGLRRRIRNVETSHRFATTHSERQPTRGAEELRFTTQKTQTRPELCKKAPGRGKRERCAVCLHRKSRVRLVPCGHDRLCERCATRIMDPDYQYSGICPLCRTSVEEVVTGK</sequence>
<evidence type="ECO:0000256" key="6">
    <source>
        <dbReference type="SAM" id="Phobius"/>
    </source>
</evidence>
<keyword evidence="1" id="KW-0479">Metal-binding</keyword>
<dbReference type="PANTHER" id="PTHR12183:SF32">
    <property type="entry name" value="MITOCHONDRIAL E3 UBIQUITIN PROTEIN LIGASE 1"/>
    <property type="match status" value="1"/>
</dbReference>
<evidence type="ECO:0000256" key="5">
    <source>
        <dbReference type="SAM" id="MobiDB-lite"/>
    </source>
</evidence>
<proteinExistence type="predicted"/>
<evidence type="ECO:0000259" key="7">
    <source>
        <dbReference type="PROSITE" id="PS50089"/>
    </source>
</evidence>
<dbReference type="EMBL" id="GG666635">
    <property type="protein sequence ID" value="EEN47121.1"/>
    <property type="molecule type" value="Genomic_DNA"/>
</dbReference>
<dbReference type="Proteomes" id="UP000001554">
    <property type="component" value="Chromosome 14"/>
</dbReference>
<evidence type="ECO:0000256" key="2">
    <source>
        <dbReference type="ARBA" id="ARBA00022771"/>
    </source>
</evidence>
<organism>
    <name type="scientific">Branchiostoma floridae</name>
    <name type="common">Florida lancelet</name>
    <name type="synonym">Amphioxus</name>
    <dbReference type="NCBI Taxonomy" id="7739"/>
    <lineage>
        <taxon>Eukaryota</taxon>
        <taxon>Metazoa</taxon>
        <taxon>Chordata</taxon>
        <taxon>Cephalochordata</taxon>
        <taxon>Leptocardii</taxon>
        <taxon>Amphioxiformes</taxon>
        <taxon>Branchiostomatidae</taxon>
        <taxon>Branchiostoma</taxon>
    </lineage>
</organism>
<keyword evidence="6" id="KW-0472">Membrane</keyword>
<dbReference type="SMART" id="SM00184">
    <property type="entry name" value="RING"/>
    <property type="match status" value="1"/>
</dbReference>